<evidence type="ECO:0000256" key="1">
    <source>
        <dbReference type="ARBA" id="ARBA00009254"/>
    </source>
</evidence>
<dbReference type="GO" id="GO:0003735">
    <property type="term" value="F:structural constituent of ribosome"/>
    <property type="evidence" value="ECO:0007669"/>
    <property type="project" value="InterPro"/>
</dbReference>
<dbReference type="AlphaFoldDB" id="A0A1G2P2A5"/>
<accession>A0A1G2P2A5</accession>
<proteinExistence type="inferred from homology"/>
<dbReference type="InterPro" id="IPR001854">
    <property type="entry name" value="Ribosomal_uL29"/>
</dbReference>
<dbReference type="GO" id="GO:0006412">
    <property type="term" value="P:translation"/>
    <property type="evidence" value="ECO:0007669"/>
    <property type="project" value="UniProtKB-UniRule"/>
</dbReference>
<dbReference type="SUPFAM" id="SSF46561">
    <property type="entry name" value="Ribosomal protein L29 (L29p)"/>
    <property type="match status" value="1"/>
</dbReference>
<evidence type="ECO:0000256" key="5">
    <source>
        <dbReference type="HAMAP-Rule" id="MF_00374"/>
    </source>
</evidence>
<reference evidence="6 7" key="1">
    <citation type="journal article" date="2016" name="Nat. Commun.">
        <title>Thousands of microbial genomes shed light on interconnected biogeochemical processes in an aquifer system.</title>
        <authorList>
            <person name="Anantharaman K."/>
            <person name="Brown C.T."/>
            <person name="Hug L.A."/>
            <person name="Sharon I."/>
            <person name="Castelle C.J."/>
            <person name="Probst A.J."/>
            <person name="Thomas B.C."/>
            <person name="Singh A."/>
            <person name="Wilkins M.J."/>
            <person name="Karaoz U."/>
            <person name="Brodie E.L."/>
            <person name="Williams K.H."/>
            <person name="Hubbard S.S."/>
            <person name="Banfield J.F."/>
        </authorList>
    </citation>
    <scope>NUCLEOTIDE SEQUENCE [LARGE SCALE GENOMIC DNA]</scope>
</reference>
<comment type="caution">
    <text evidence="6">The sequence shown here is derived from an EMBL/GenBank/DDBJ whole genome shotgun (WGS) entry which is preliminary data.</text>
</comment>
<dbReference type="NCBIfam" id="TIGR00012">
    <property type="entry name" value="L29"/>
    <property type="match status" value="1"/>
</dbReference>
<evidence type="ECO:0000256" key="3">
    <source>
        <dbReference type="ARBA" id="ARBA00023274"/>
    </source>
</evidence>
<keyword evidence="3 5" id="KW-0687">Ribonucleoprotein</keyword>
<keyword evidence="2 5" id="KW-0689">Ribosomal protein</keyword>
<gene>
    <name evidence="5" type="primary">rpmC</name>
    <name evidence="6" type="ORF">A3G52_04690</name>
</gene>
<dbReference type="Proteomes" id="UP000177269">
    <property type="component" value="Unassembled WGS sequence"/>
</dbReference>
<dbReference type="GO" id="GO:1990904">
    <property type="term" value="C:ribonucleoprotein complex"/>
    <property type="evidence" value="ECO:0007669"/>
    <property type="project" value="UniProtKB-KW"/>
</dbReference>
<dbReference type="HAMAP" id="MF_00374">
    <property type="entry name" value="Ribosomal_uL29"/>
    <property type="match status" value="1"/>
</dbReference>
<sequence length="65" mass="7747">MNISKELKKKKDDDLKRLLDEKRSALREFRFKVVGSKQKNVKEGRGLRRHIAKVLTEINARKKRD</sequence>
<evidence type="ECO:0000256" key="4">
    <source>
        <dbReference type="ARBA" id="ARBA00035204"/>
    </source>
</evidence>
<dbReference type="InterPro" id="IPR036049">
    <property type="entry name" value="Ribosomal_uL29_sf"/>
</dbReference>
<evidence type="ECO:0000313" key="7">
    <source>
        <dbReference type="Proteomes" id="UP000177269"/>
    </source>
</evidence>
<protein>
    <recommendedName>
        <fullName evidence="4 5">Large ribosomal subunit protein uL29</fullName>
    </recommendedName>
</protein>
<comment type="similarity">
    <text evidence="1 5">Belongs to the universal ribosomal protein uL29 family.</text>
</comment>
<dbReference type="GO" id="GO:0005840">
    <property type="term" value="C:ribosome"/>
    <property type="evidence" value="ECO:0007669"/>
    <property type="project" value="UniProtKB-KW"/>
</dbReference>
<dbReference type="Pfam" id="PF00831">
    <property type="entry name" value="Ribosomal_L29"/>
    <property type="match status" value="1"/>
</dbReference>
<evidence type="ECO:0000256" key="2">
    <source>
        <dbReference type="ARBA" id="ARBA00022980"/>
    </source>
</evidence>
<dbReference type="EMBL" id="MHSK01000011">
    <property type="protein sequence ID" value="OHA42476.1"/>
    <property type="molecule type" value="Genomic_DNA"/>
</dbReference>
<name>A0A1G2P2A5_9BACT</name>
<evidence type="ECO:0000313" key="6">
    <source>
        <dbReference type="EMBL" id="OHA42476.1"/>
    </source>
</evidence>
<dbReference type="Gene3D" id="1.10.287.310">
    <property type="match status" value="1"/>
</dbReference>
<organism evidence="6 7">
    <name type="scientific">Candidatus Taylorbacteria bacterium RIFCSPLOWO2_12_FULL_43_20</name>
    <dbReference type="NCBI Taxonomy" id="1802332"/>
    <lineage>
        <taxon>Bacteria</taxon>
        <taxon>Candidatus Tayloriibacteriota</taxon>
    </lineage>
</organism>